<dbReference type="EC" id="6.4.1.1" evidence="2"/>
<evidence type="ECO:0000313" key="3">
    <source>
        <dbReference type="Proteomes" id="UP000290218"/>
    </source>
</evidence>
<dbReference type="EMBL" id="SDHX01000002">
    <property type="protein sequence ID" value="RXK53280.1"/>
    <property type="molecule type" value="Genomic_DNA"/>
</dbReference>
<sequence length="508" mass="54371">MPMKPVLFNNTVLRDGHQSLAATRMTTEQMLPAAPTLDALGFGALETWGGATIDSCLRFLKENPFTRLDRLKAAAPKTPQMMLLRGQNLVQYTSFPDDVVEAFVRCTAAHGLDVFRIFDALNDARNLRTPIRAVKAAGRHAQGAICYTTSPVHTPERLAAFADELVELGVDSICIKDMAGLIPPRIAYDLVKAIKARHALPVVLHSHDTAGLAGASYYAAIEAGVDTVETSIAPFANGTGQPDTVRMLAMLAGNPRAPHFPIDPLAALRTHFEQVAKELAAFMSPVNDRVDSDALCYQVPGGMLSNFRNQLKEMKMEARFAEVMAEVPVVRAALGWIPLVTPTSQIVGTQAMLNVKFGRWANLAQNTIDVALGRYGRTPGPVDAELRALAAKKSGQEPVTVRPADLLSPRLPALKKELADKGLPVTDDLAVLFAMFPRETEALLKPAPAVAPAPAAAKPAEPVPAAAVTVPTTVRAAAPVAARNGAPNHFLLTVNGQRHDVLVEETAS</sequence>
<keyword evidence="2" id="KW-0436">Ligase</keyword>
<dbReference type="CDD" id="cd07937">
    <property type="entry name" value="DRE_TIM_PC_TC_5S"/>
    <property type="match status" value="1"/>
</dbReference>
<dbReference type="PROSITE" id="PS50991">
    <property type="entry name" value="PYR_CT"/>
    <property type="match status" value="1"/>
</dbReference>
<reference evidence="2 3" key="1">
    <citation type="submission" date="2019-01" db="EMBL/GenBank/DDBJ databases">
        <title>Lacunisphaera sp. strain TWA-58.</title>
        <authorList>
            <person name="Chen W.-M."/>
        </authorList>
    </citation>
    <scope>NUCLEOTIDE SEQUENCE [LARGE SCALE GENOMIC DNA]</scope>
    <source>
        <strain evidence="2 3">TWA-58</strain>
    </source>
</reference>
<dbReference type="InterPro" id="IPR000891">
    <property type="entry name" value="PYR_CT"/>
</dbReference>
<keyword evidence="3" id="KW-1185">Reference proteome</keyword>
<feature type="domain" description="Pyruvate carboxyltransferase" evidence="1">
    <location>
        <begin position="6"/>
        <end position="266"/>
    </location>
</feature>
<dbReference type="GO" id="GO:0006094">
    <property type="term" value="P:gluconeogenesis"/>
    <property type="evidence" value="ECO:0007669"/>
    <property type="project" value="TreeGrafter"/>
</dbReference>
<dbReference type="InterPro" id="IPR003379">
    <property type="entry name" value="Carboxylase_cons_dom"/>
</dbReference>
<keyword evidence="2" id="KW-0670">Pyruvate</keyword>
<dbReference type="Pfam" id="PF02436">
    <property type="entry name" value="PYC_OADA"/>
    <property type="match status" value="1"/>
</dbReference>
<dbReference type="PANTHER" id="PTHR43778:SF2">
    <property type="entry name" value="PYRUVATE CARBOXYLASE, MITOCHONDRIAL"/>
    <property type="match status" value="1"/>
</dbReference>
<gene>
    <name evidence="2" type="ORF">ESB00_16405</name>
</gene>
<dbReference type="GO" id="GO:0005737">
    <property type="term" value="C:cytoplasm"/>
    <property type="evidence" value="ECO:0007669"/>
    <property type="project" value="TreeGrafter"/>
</dbReference>
<evidence type="ECO:0000313" key="2">
    <source>
        <dbReference type="EMBL" id="RXK53280.1"/>
    </source>
</evidence>
<name>A0A4Q1C4H1_9BACT</name>
<dbReference type="Proteomes" id="UP000290218">
    <property type="component" value="Unassembled WGS sequence"/>
</dbReference>
<organism evidence="2 3">
    <name type="scientific">Oleiharenicola lentus</name>
    <dbReference type="NCBI Taxonomy" id="2508720"/>
    <lineage>
        <taxon>Bacteria</taxon>
        <taxon>Pseudomonadati</taxon>
        <taxon>Verrucomicrobiota</taxon>
        <taxon>Opitutia</taxon>
        <taxon>Opitutales</taxon>
        <taxon>Opitutaceae</taxon>
        <taxon>Oleiharenicola</taxon>
    </lineage>
</organism>
<dbReference type="OrthoDB" id="9807469at2"/>
<dbReference type="NCBIfam" id="NF006761">
    <property type="entry name" value="PRK09282.1"/>
    <property type="match status" value="1"/>
</dbReference>
<dbReference type="InterPro" id="IPR055268">
    <property type="entry name" value="PCB-like"/>
</dbReference>
<dbReference type="PANTHER" id="PTHR43778">
    <property type="entry name" value="PYRUVATE CARBOXYLASE"/>
    <property type="match status" value="1"/>
</dbReference>
<dbReference type="GO" id="GO:0004736">
    <property type="term" value="F:pyruvate carboxylase activity"/>
    <property type="evidence" value="ECO:0007669"/>
    <property type="project" value="UniProtKB-EC"/>
</dbReference>
<evidence type="ECO:0000259" key="1">
    <source>
        <dbReference type="PROSITE" id="PS50991"/>
    </source>
</evidence>
<comment type="caution">
    <text evidence="2">The sequence shown here is derived from an EMBL/GenBank/DDBJ whole genome shotgun (WGS) entry which is preliminary data.</text>
</comment>
<protein>
    <submittedName>
        <fullName evidence="2">Pyruvate carboxylase subunit B</fullName>
        <ecNumber evidence="2">6.4.1.1</ecNumber>
    </submittedName>
</protein>
<dbReference type="SUPFAM" id="SSF51569">
    <property type="entry name" value="Aldolase"/>
    <property type="match status" value="1"/>
</dbReference>
<accession>A0A4Q1C4H1</accession>
<proteinExistence type="predicted"/>
<dbReference type="SUPFAM" id="SSF89000">
    <property type="entry name" value="post-HMGL domain-like"/>
    <property type="match status" value="1"/>
</dbReference>
<dbReference type="Pfam" id="PF00682">
    <property type="entry name" value="HMGL-like"/>
    <property type="match status" value="1"/>
</dbReference>
<dbReference type="AlphaFoldDB" id="A0A4Q1C4H1"/>
<dbReference type="Gene3D" id="3.20.20.70">
    <property type="entry name" value="Aldolase class I"/>
    <property type="match status" value="1"/>
</dbReference>
<dbReference type="InterPro" id="IPR013785">
    <property type="entry name" value="Aldolase_TIM"/>
</dbReference>